<comment type="caution">
    <text evidence="9">The sequence shown here is derived from an EMBL/GenBank/DDBJ whole genome shotgun (WGS) entry which is preliminary data.</text>
</comment>
<dbReference type="InterPro" id="IPR045035">
    <property type="entry name" value="YSL-like"/>
</dbReference>
<feature type="region of interest" description="Disordered" evidence="7">
    <location>
        <begin position="207"/>
        <end position="246"/>
    </location>
</feature>
<protein>
    <recommendedName>
        <fullName evidence="11">Oligopeptide transporter-like protein</fullName>
    </recommendedName>
</protein>
<evidence type="ECO:0000256" key="6">
    <source>
        <dbReference type="ARBA" id="ARBA00023136"/>
    </source>
</evidence>
<evidence type="ECO:0000256" key="2">
    <source>
        <dbReference type="ARBA" id="ARBA00008807"/>
    </source>
</evidence>
<organism evidence="9 10">
    <name type="scientific">Hymenoscyphus fraxineus</name>
    <dbReference type="NCBI Taxonomy" id="746836"/>
    <lineage>
        <taxon>Eukaryota</taxon>
        <taxon>Fungi</taxon>
        <taxon>Dikarya</taxon>
        <taxon>Ascomycota</taxon>
        <taxon>Pezizomycotina</taxon>
        <taxon>Leotiomycetes</taxon>
        <taxon>Helotiales</taxon>
        <taxon>Helotiaceae</taxon>
        <taxon>Hymenoscyphus</taxon>
    </lineage>
</organism>
<feature type="transmembrane region" description="Helical" evidence="8">
    <location>
        <begin position="316"/>
        <end position="333"/>
    </location>
</feature>
<dbReference type="AlphaFoldDB" id="A0A9N9KQ90"/>
<dbReference type="PANTHER" id="PTHR31645:SF0">
    <property type="entry name" value="OLIGOPEPTIDE TRANSPORTER YGL114W-RELATED"/>
    <property type="match status" value="1"/>
</dbReference>
<feature type="transmembrane region" description="Helical" evidence="8">
    <location>
        <begin position="160"/>
        <end position="178"/>
    </location>
</feature>
<feature type="compositionally biased region" description="Basic and acidic residues" evidence="7">
    <location>
        <begin position="20"/>
        <end position="29"/>
    </location>
</feature>
<evidence type="ECO:0000256" key="4">
    <source>
        <dbReference type="ARBA" id="ARBA00022692"/>
    </source>
</evidence>
<dbReference type="Pfam" id="PF03169">
    <property type="entry name" value="OPT"/>
    <property type="match status" value="1"/>
</dbReference>
<feature type="transmembrane region" description="Helical" evidence="8">
    <location>
        <begin position="353"/>
        <end position="375"/>
    </location>
</feature>
<evidence type="ECO:0000256" key="3">
    <source>
        <dbReference type="ARBA" id="ARBA00022448"/>
    </source>
</evidence>
<proteinExistence type="inferred from homology"/>
<feature type="transmembrane region" description="Helical" evidence="8">
    <location>
        <begin position="55"/>
        <end position="77"/>
    </location>
</feature>
<dbReference type="Proteomes" id="UP000696280">
    <property type="component" value="Unassembled WGS sequence"/>
</dbReference>
<evidence type="ECO:0000256" key="7">
    <source>
        <dbReference type="SAM" id="MobiDB-lite"/>
    </source>
</evidence>
<dbReference type="InterPro" id="IPR004813">
    <property type="entry name" value="OPT"/>
</dbReference>
<feature type="region of interest" description="Disordered" evidence="7">
    <location>
        <begin position="424"/>
        <end position="450"/>
    </location>
</feature>
<keyword evidence="5 8" id="KW-1133">Transmembrane helix</keyword>
<feature type="transmembrane region" description="Helical" evidence="8">
    <location>
        <begin position="484"/>
        <end position="505"/>
    </location>
</feature>
<dbReference type="PANTHER" id="PTHR31645">
    <property type="entry name" value="OLIGOPEPTIDE TRANSPORTER YGL114W-RELATED"/>
    <property type="match status" value="1"/>
</dbReference>
<feature type="transmembrane region" description="Helical" evidence="8">
    <location>
        <begin position="83"/>
        <end position="103"/>
    </location>
</feature>
<feature type="compositionally biased region" description="Basic and acidic residues" evidence="7">
    <location>
        <begin position="438"/>
        <end position="450"/>
    </location>
</feature>
<dbReference type="GO" id="GO:0000329">
    <property type="term" value="C:fungal-type vacuole membrane"/>
    <property type="evidence" value="ECO:0007669"/>
    <property type="project" value="TreeGrafter"/>
</dbReference>
<evidence type="ECO:0000313" key="9">
    <source>
        <dbReference type="EMBL" id="CAG8949632.1"/>
    </source>
</evidence>
<feature type="compositionally biased region" description="Low complexity" evidence="7">
    <location>
        <begin position="8"/>
        <end position="19"/>
    </location>
</feature>
<evidence type="ECO:0000313" key="10">
    <source>
        <dbReference type="Proteomes" id="UP000696280"/>
    </source>
</evidence>
<comment type="similarity">
    <text evidence="2">Belongs to the oligopeptide OPT transporter family.</text>
</comment>
<feature type="region of interest" description="Disordered" evidence="7">
    <location>
        <begin position="1"/>
        <end position="37"/>
    </location>
</feature>
<gene>
    <name evidence="9" type="ORF">HYFRA_00007866</name>
</gene>
<feature type="transmembrane region" description="Helical" evidence="8">
    <location>
        <begin position="701"/>
        <end position="722"/>
    </location>
</feature>
<sequence length="730" mass="79518">MAPDRGESSSSPQYQSISASEHHSTEHEAIPSSQARRRSDARRFIAYHASEGQNFTLRGISVGLGVGLVICFSNMYFGLQTGWVSSMSMPSSLIGFAFFKTISKHLDLPFTPVENVLVQSVAGSMGTMPLGCGFVGVMPALNYMLKTEESGPIFLSMWKLILWSLGLCFFGVVFAVPLRRQVIIREKLKFPSGTATALMIGVLHGKESTVEGPPETVSASDQECEENNRDGEDDRSEVNDIEESDKGQQSTWKAKVRLLVISFAVSGTYTLATYFFPILRRLPILGNYMKYTWLWSLNPSLAYVGQGIIMGPATTTHMLIGAIVGWGILSPLAKNKGWAPGPVSDWEHGSKGWIVWISLAIMLADSVISLGFIALRPLANHGEKYFIEAYRQIKKGDWKGLFLVLSGNSERGYAPLIEGEEVHQHPEETQFGSSLSKQETKDLPEPDAPPEHLVNDSTVWVGLVLSIIFCVATIRIVFGELVPIFATIIAVFMALLLSIMGVRALGETDLNPVSGISKLAQLFFALIIPQSNKNSVLINLIAGAVSEAGALQAGDLMQDLKTGHLLGAAPNAQFWGQIIGSAVGAVVSAFIYRLYTSVYKVPGELFQVPTGYVWIFTARLVTGKGLPEMAAQWAFGAAIIFTITTIVKMRNVGKRWHPWIPGGIAVAVGMYNVPSFTLARAVGGFVNWYWKSYNKREETPIVILASGLILGEGVVSILNLLLASAQVPHL</sequence>
<evidence type="ECO:0008006" key="11">
    <source>
        <dbReference type="Google" id="ProtNLM"/>
    </source>
</evidence>
<dbReference type="EMBL" id="CAJVRL010000014">
    <property type="protein sequence ID" value="CAG8949632.1"/>
    <property type="molecule type" value="Genomic_DNA"/>
</dbReference>
<feature type="transmembrane region" description="Helical" evidence="8">
    <location>
        <begin position="630"/>
        <end position="647"/>
    </location>
</feature>
<feature type="transmembrane region" description="Helical" evidence="8">
    <location>
        <begin position="659"/>
        <end position="681"/>
    </location>
</feature>
<keyword evidence="6 8" id="KW-0472">Membrane</keyword>
<evidence type="ECO:0000256" key="5">
    <source>
        <dbReference type="ARBA" id="ARBA00022989"/>
    </source>
</evidence>
<feature type="transmembrane region" description="Helical" evidence="8">
    <location>
        <begin position="459"/>
        <end position="478"/>
    </location>
</feature>
<keyword evidence="10" id="KW-1185">Reference proteome</keyword>
<reference evidence="9" key="1">
    <citation type="submission" date="2021-07" db="EMBL/GenBank/DDBJ databases">
        <authorList>
            <person name="Durling M."/>
        </authorList>
    </citation>
    <scope>NUCLEOTIDE SEQUENCE</scope>
</reference>
<keyword evidence="3" id="KW-0813">Transport</keyword>
<dbReference type="NCBIfam" id="TIGR00728">
    <property type="entry name" value="OPT_sfam"/>
    <property type="match status" value="1"/>
</dbReference>
<comment type="subcellular location">
    <subcellularLocation>
        <location evidence="1">Membrane</location>
        <topology evidence="1">Multi-pass membrane protein</topology>
    </subcellularLocation>
</comment>
<feature type="compositionally biased region" description="Basic and acidic residues" evidence="7">
    <location>
        <begin position="226"/>
        <end position="238"/>
    </location>
</feature>
<dbReference type="GO" id="GO:0035673">
    <property type="term" value="F:oligopeptide transmembrane transporter activity"/>
    <property type="evidence" value="ECO:0007669"/>
    <property type="project" value="InterPro"/>
</dbReference>
<name>A0A9N9KQ90_9HELO</name>
<evidence type="ECO:0000256" key="1">
    <source>
        <dbReference type="ARBA" id="ARBA00004141"/>
    </source>
</evidence>
<feature type="transmembrane region" description="Helical" evidence="8">
    <location>
        <begin position="258"/>
        <end position="279"/>
    </location>
</feature>
<feature type="transmembrane region" description="Helical" evidence="8">
    <location>
        <begin position="574"/>
        <end position="595"/>
    </location>
</feature>
<accession>A0A9N9KQ90</accession>
<feature type="transmembrane region" description="Helical" evidence="8">
    <location>
        <begin position="115"/>
        <end position="140"/>
    </location>
</feature>
<dbReference type="OrthoDB" id="627262at2759"/>
<keyword evidence="4 8" id="KW-0812">Transmembrane</keyword>
<evidence type="ECO:0000256" key="8">
    <source>
        <dbReference type="SAM" id="Phobius"/>
    </source>
</evidence>